<keyword evidence="2" id="KW-1185">Reference proteome</keyword>
<evidence type="ECO:0000313" key="2">
    <source>
        <dbReference type="Proteomes" id="UP000594638"/>
    </source>
</evidence>
<protein>
    <submittedName>
        <fullName evidence="1">Uncharacterized protein</fullName>
    </submittedName>
</protein>
<dbReference type="AlphaFoldDB" id="A0A8S0TBF0"/>
<name>A0A8S0TBF0_OLEEU</name>
<accession>A0A8S0TBF0</accession>
<gene>
    <name evidence="1" type="ORF">OLEA9_A072699</name>
</gene>
<dbReference type="Proteomes" id="UP000594638">
    <property type="component" value="Unassembled WGS sequence"/>
</dbReference>
<reference evidence="1 2" key="1">
    <citation type="submission" date="2019-12" db="EMBL/GenBank/DDBJ databases">
        <authorList>
            <person name="Alioto T."/>
            <person name="Alioto T."/>
            <person name="Gomez Garrido J."/>
        </authorList>
    </citation>
    <scope>NUCLEOTIDE SEQUENCE [LARGE SCALE GENOMIC DNA]</scope>
</reference>
<organism evidence="1 2">
    <name type="scientific">Olea europaea subsp. europaea</name>
    <dbReference type="NCBI Taxonomy" id="158383"/>
    <lineage>
        <taxon>Eukaryota</taxon>
        <taxon>Viridiplantae</taxon>
        <taxon>Streptophyta</taxon>
        <taxon>Embryophyta</taxon>
        <taxon>Tracheophyta</taxon>
        <taxon>Spermatophyta</taxon>
        <taxon>Magnoliopsida</taxon>
        <taxon>eudicotyledons</taxon>
        <taxon>Gunneridae</taxon>
        <taxon>Pentapetalae</taxon>
        <taxon>asterids</taxon>
        <taxon>lamiids</taxon>
        <taxon>Lamiales</taxon>
        <taxon>Oleaceae</taxon>
        <taxon>Oleeae</taxon>
        <taxon>Olea</taxon>
    </lineage>
</organism>
<dbReference type="Gramene" id="OE9A072699T1">
    <property type="protein sequence ID" value="OE9A072699C1"/>
    <property type="gene ID" value="OE9A072699"/>
</dbReference>
<sequence>MDEPQKNRKLLHSSFDTEKFSPIVVVAAKHVVPSPSKLMEASMKAVKVEAVLRANKEAQKGGGACLGSHENGYSY</sequence>
<evidence type="ECO:0000313" key="1">
    <source>
        <dbReference type="EMBL" id="CAA3002331.1"/>
    </source>
</evidence>
<proteinExistence type="predicted"/>
<dbReference type="EMBL" id="CACTIH010005830">
    <property type="protein sequence ID" value="CAA3002331.1"/>
    <property type="molecule type" value="Genomic_DNA"/>
</dbReference>
<comment type="caution">
    <text evidence="1">The sequence shown here is derived from an EMBL/GenBank/DDBJ whole genome shotgun (WGS) entry which is preliminary data.</text>
</comment>